<evidence type="ECO:0000256" key="3">
    <source>
        <dbReference type="ARBA" id="ARBA00022692"/>
    </source>
</evidence>
<feature type="transmembrane region" description="Helical" evidence="6">
    <location>
        <begin position="227"/>
        <end position="247"/>
    </location>
</feature>
<evidence type="ECO:0000313" key="7">
    <source>
        <dbReference type="EMBL" id="MBB6729724.1"/>
    </source>
</evidence>
<dbReference type="GO" id="GO:0005436">
    <property type="term" value="F:sodium:phosphate symporter activity"/>
    <property type="evidence" value="ECO:0007669"/>
    <property type="project" value="InterPro"/>
</dbReference>
<name>A0A7X0SGT9_9BACL</name>
<dbReference type="NCBIfam" id="NF037997">
    <property type="entry name" value="Na_Pi_symport"/>
    <property type="match status" value="1"/>
</dbReference>
<reference evidence="7 8" key="1">
    <citation type="submission" date="2020-08" db="EMBL/GenBank/DDBJ databases">
        <title>Cohnella phylogeny.</title>
        <authorList>
            <person name="Dunlap C."/>
        </authorList>
    </citation>
    <scope>NUCLEOTIDE SEQUENCE [LARGE SCALE GENOMIC DNA]</scope>
    <source>
        <strain evidence="7 8">CBP 2801</strain>
    </source>
</reference>
<evidence type="ECO:0000313" key="8">
    <source>
        <dbReference type="Proteomes" id="UP000564644"/>
    </source>
</evidence>
<gene>
    <name evidence="7" type="ORF">H7C18_02295</name>
</gene>
<feature type="transmembrane region" description="Helical" evidence="6">
    <location>
        <begin position="293"/>
        <end position="316"/>
    </location>
</feature>
<feature type="transmembrane region" description="Helical" evidence="6">
    <location>
        <begin position="146"/>
        <end position="168"/>
    </location>
</feature>
<accession>A0A7X0SGT9</accession>
<feature type="transmembrane region" description="Helical" evidence="6">
    <location>
        <begin position="189"/>
        <end position="215"/>
    </location>
</feature>
<evidence type="ECO:0000256" key="2">
    <source>
        <dbReference type="ARBA" id="ARBA00022475"/>
    </source>
</evidence>
<dbReference type="InterPro" id="IPR003841">
    <property type="entry name" value="Na/Pi_transpt"/>
</dbReference>
<feature type="transmembrane region" description="Helical" evidence="6">
    <location>
        <begin position="254"/>
        <end position="273"/>
    </location>
</feature>
<feature type="transmembrane region" description="Helical" evidence="6">
    <location>
        <begin position="109"/>
        <end position="126"/>
    </location>
</feature>
<sequence>MILTLVLASAFGLALLLLGMKLMESALRMWAGSRLPAVLNHTTSTPLRGFAAGTASSALMQSGTAVTVLTIGLVNAGMMPLAGSFGIILGTNVGTCLTTELISLHLHRFGLPLLAVAFVGWLWTALAGEMGLLPRLPRSWAEAIRYGSAALAGFAMLLAGFAMLQSIGPSLLANGRFMGLMTEAAGRPVWGLLSGAALSGAVHSSAAVIGMTMGLAGSGALSPMTGIAVMLGANVGTCFTGLLASLGGGRGGRFVALSQIVLNVTGAAVFYPLRGLLFAAASRLAPNDPAAQIAHAQTIFNVACSLLALPLAYWLLNGRFRLPGSRPNSGRKPPRTA</sequence>
<keyword evidence="8" id="KW-1185">Reference proteome</keyword>
<dbReference type="PANTHER" id="PTHR10010">
    <property type="entry name" value="SOLUTE CARRIER FAMILY 34 SODIUM PHOSPHATE , MEMBER 2-RELATED"/>
    <property type="match status" value="1"/>
</dbReference>
<keyword evidence="3 6" id="KW-0812">Transmembrane</keyword>
<feature type="transmembrane region" description="Helical" evidence="6">
    <location>
        <begin position="65"/>
        <end position="89"/>
    </location>
</feature>
<comment type="subcellular location">
    <subcellularLocation>
        <location evidence="1">Cell membrane</location>
        <topology evidence="1">Multi-pass membrane protein</topology>
    </subcellularLocation>
</comment>
<keyword evidence="2" id="KW-1003">Cell membrane</keyword>
<evidence type="ECO:0000256" key="4">
    <source>
        <dbReference type="ARBA" id="ARBA00022989"/>
    </source>
</evidence>
<proteinExistence type="predicted"/>
<dbReference type="EMBL" id="JACJVO010000002">
    <property type="protein sequence ID" value="MBB6729724.1"/>
    <property type="molecule type" value="Genomic_DNA"/>
</dbReference>
<dbReference type="GO" id="GO:0044341">
    <property type="term" value="P:sodium-dependent phosphate transport"/>
    <property type="evidence" value="ECO:0007669"/>
    <property type="project" value="InterPro"/>
</dbReference>
<evidence type="ECO:0000256" key="1">
    <source>
        <dbReference type="ARBA" id="ARBA00004651"/>
    </source>
</evidence>
<comment type="caution">
    <text evidence="7">The sequence shown here is derived from an EMBL/GenBank/DDBJ whole genome shotgun (WGS) entry which is preliminary data.</text>
</comment>
<dbReference type="GO" id="GO:0005886">
    <property type="term" value="C:plasma membrane"/>
    <property type="evidence" value="ECO:0007669"/>
    <property type="project" value="UniProtKB-SubCell"/>
</dbReference>
<keyword evidence="5 6" id="KW-0472">Membrane</keyword>
<dbReference type="AlphaFoldDB" id="A0A7X0SGT9"/>
<organism evidence="7 8">
    <name type="scientific">Cohnella zeiphila</name>
    <dbReference type="NCBI Taxonomy" id="2761120"/>
    <lineage>
        <taxon>Bacteria</taxon>
        <taxon>Bacillati</taxon>
        <taxon>Bacillota</taxon>
        <taxon>Bacilli</taxon>
        <taxon>Bacillales</taxon>
        <taxon>Paenibacillaceae</taxon>
        <taxon>Cohnella</taxon>
    </lineage>
</organism>
<evidence type="ECO:0000256" key="6">
    <source>
        <dbReference type="SAM" id="Phobius"/>
    </source>
</evidence>
<dbReference type="Pfam" id="PF02690">
    <property type="entry name" value="Na_Pi_cotrans"/>
    <property type="match status" value="1"/>
</dbReference>
<dbReference type="Proteomes" id="UP000564644">
    <property type="component" value="Unassembled WGS sequence"/>
</dbReference>
<evidence type="ECO:0000256" key="5">
    <source>
        <dbReference type="ARBA" id="ARBA00023136"/>
    </source>
</evidence>
<keyword evidence="4 6" id="KW-1133">Transmembrane helix</keyword>
<dbReference type="RefSeq" id="WP_185127387.1">
    <property type="nucleotide sequence ID" value="NZ_JACJVO010000002.1"/>
</dbReference>
<dbReference type="PANTHER" id="PTHR10010:SF46">
    <property type="entry name" value="SODIUM-DEPENDENT PHOSPHATE TRANSPORT PROTEIN 2B"/>
    <property type="match status" value="1"/>
</dbReference>
<protein>
    <submittedName>
        <fullName evidence="7">Na/Pi cotransporter family protein</fullName>
    </submittedName>
</protein>